<name>A0A1E5SKA2_9BACT</name>
<sequence length="194" mass="22243">MTVMAISDSNAHAQKDKRVLKFEVSKVIPFPAEKVWAIVGEDYGAVAYSHPKIIESEYINGSLKAEEGAERVCYFNEKHTQYLEEKMIDYSPETISFTNTVSQAGRFPVKPEYTRAVYNVDDMGNGESMLTFTMQYRTKPAFMGGFAKGSFKKLINDYFIAIEHHLRTGEKVTKTNFKQIKKEIKKRERLSTSR</sequence>
<dbReference type="EMBL" id="MDGQ01000005">
    <property type="protein sequence ID" value="OEJ99552.1"/>
    <property type="molecule type" value="Genomic_DNA"/>
</dbReference>
<reference evidence="1 2" key="1">
    <citation type="submission" date="2016-08" db="EMBL/GenBank/DDBJ databases">
        <title>Draft genome of Fabibacter sp. strain SK-8.</title>
        <authorList>
            <person name="Wong S.-K."/>
            <person name="Hamasaki K."/>
            <person name="Yoshizawa S."/>
        </authorList>
    </citation>
    <scope>NUCLEOTIDE SEQUENCE [LARGE SCALE GENOMIC DNA]</scope>
    <source>
        <strain evidence="1 2">SK-8</strain>
    </source>
</reference>
<protein>
    <recommendedName>
        <fullName evidence="3">SRPBCC family protein</fullName>
    </recommendedName>
</protein>
<dbReference type="STRING" id="1563681.BFP71_08210"/>
<comment type="caution">
    <text evidence="1">The sequence shown here is derived from an EMBL/GenBank/DDBJ whole genome shotgun (WGS) entry which is preliminary data.</text>
</comment>
<dbReference type="InterPro" id="IPR023393">
    <property type="entry name" value="START-like_dom_sf"/>
</dbReference>
<gene>
    <name evidence="1" type="ORF">BFP71_08210</name>
</gene>
<dbReference type="Pfam" id="PF10604">
    <property type="entry name" value="Polyketide_cyc2"/>
    <property type="match status" value="1"/>
</dbReference>
<dbReference type="InterPro" id="IPR019587">
    <property type="entry name" value="Polyketide_cyclase/dehydratase"/>
</dbReference>
<organism evidence="1 2">
    <name type="scientific">Roseivirga misakiensis</name>
    <dbReference type="NCBI Taxonomy" id="1563681"/>
    <lineage>
        <taxon>Bacteria</taxon>
        <taxon>Pseudomonadati</taxon>
        <taxon>Bacteroidota</taxon>
        <taxon>Cytophagia</taxon>
        <taxon>Cytophagales</taxon>
        <taxon>Roseivirgaceae</taxon>
        <taxon>Roseivirga</taxon>
    </lineage>
</organism>
<evidence type="ECO:0000313" key="1">
    <source>
        <dbReference type="EMBL" id="OEJ99552.1"/>
    </source>
</evidence>
<keyword evidence="2" id="KW-1185">Reference proteome</keyword>
<proteinExistence type="predicted"/>
<dbReference type="Proteomes" id="UP000095552">
    <property type="component" value="Unassembled WGS sequence"/>
</dbReference>
<evidence type="ECO:0008006" key="3">
    <source>
        <dbReference type="Google" id="ProtNLM"/>
    </source>
</evidence>
<evidence type="ECO:0000313" key="2">
    <source>
        <dbReference type="Proteomes" id="UP000095552"/>
    </source>
</evidence>
<dbReference type="CDD" id="cd07821">
    <property type="entry name" value="PYR_PYL_RCAR_like"/>
    <property type="match status" value="1"/>
</dbReference>
<dbReference type="Gene3D" id="3.30.530.20">
    <property type="match status" value="1"/>
</dbReference>
<dbReference type="SUPFAM" id="SSF55961">
    <property type="entry name" value="Bet v1-like"/>
    <property type="match status" value="1"/>
</dbReference>
<accession>A0A1E5SKA2</accession>
<dbReference type="AlphaFoldDB" id="A0A1E5SKA2"/>